<gene>
    <name evidence="1" type="ORF">PYCCODRAFT_246973</name>
</gene>
<evidence type="ECO:0000313" key="2">
    <source>
        <dbReference type="Proteomes" id="UP000193067"/>
    </source>
</evidence>
<reference evidence="1 2" key="1">
    <citation type="journal article" date="2015" name="Biotechnol. Biofuels">
        <title>Enhanced degradation of softwood versus hardwood by the white-rot fungus Pycnoporus coccineus.</title>
        <authorList>
            <person name="Couturier M."/>
            <person name="Navarro D."/>
            <person name="Chevret D."/>
            <person name="Henrissat B."/>
            <person name="Piumi F."/>
            <person name="Ruiz-Duenas F.J."/>
            <person name="Martinez A.T."/>
            <person name="Grigoriev I.V."/>
            <person name="Riley R."/>
            <person name="Lipzen A."/>
            <person name="Berrin J.G."/>
            <person name="Master E.R."/>
            <person name="Rosso M.N."/>
        </authorList>
    </citation>
    <scope>NUCLEOTIDE SEQUENCE [LARGE SCALE GENOMIC DNA]</scope>
    <source>
        <strain evidence="1 2">BRFM310</strain>
    </source>
</reference>
<protein>
    <submittedName>
        <fullName evidence="1">Uncharacterized protein</fullName>
    </submittedName>
</protein>
<dbReference type="AlphaFoldDB" id="A0A1Y2IPX8"/>
<dbReference type="Proteomes" id="UP000193067">
    <property type="component" value="Unassembled WGS sequence"/>
</dbReference>
<sequence>MYALPSFWYRRCVPLIPAFTIFKPTGLSCYPPHSPKPSVVLRSTRLLLTLLCSQIPSSRLRQTGSTPVCIPG</sequence>
<accession>A0A1Y2IPX8</accession>
<keyword evidence="2" id="KW-1185">Reference proteome</keyword>
<organism evidence="1 2">
    <name type="scientific">Trametes coccinea (strain BRFM310)</name>
    <name type="common">Pycnoporus coccineus</name>
    <dbReference type="NCBI Taxonomy" id="1353009"/>
    <lineage>
        <taxon>Eukaryota</taxon>
        <taxon>Fungi</taxon>
        <taxon>Dikarya</taxon>
        <taxon>Basidiomycota</taxon>
        <taxon>Agaricomycotina</taxon>
        <taxon>Agaricomycetes</taxon>
        <taxon>Polyporales</taxon>
        <taxon>Polyporaceae</taxon>
        <taxon>Trametes</taxon>
    </lineage>
</organism>
<proteinExistence type="predicted"/>
<name>A0A1Y2IPX8_TRAC3</name>
<dbReference type="EMBL" id="KZ084101">
    <property type="protein sequence ID" value="OSD03165.1"/>
    <property type="molecule type" value="Genomic_DNA"/>
</dbReference>
<evidence type="ECO:0000313" key="1">
    <source>
        <dbReference type="EMBL" id="OSD03165.1"/>
    </source>
</evidence>